<gene>
    <name evidence="4" type="primary">gb26014</name>
    <name evidence="4" type="ORF">PR202_gb26014</name>
</gene>
<evidence type="ECO:0000256" key="1">
    <source>
        <dbReference type="ARBA" id="ARBA00009431"/>
    </source>
</evidence>
<dbReference type="Gene3D" id="3.40.50.1820">
    <property type="entry name" value="alpha/beta hydrolase"/>
    <property type="match status" value="1"/>
</dbReference>
<evidence type="ECO:0000313" key="5">
    <source>
        <dbReference type="Proteomes" id="UP001054889"/>
    </source>
</evidence>
<dbReference type="InterPro" id="IPR018202">
    <property type="entry name" value="Ser_caboxypep_ser_AS"/>
</dbReference>
<dbReference type="EC" id="3.4.16.-" evidence="2"/>
<dbReference type="GO" id="GO:0004185">
    <property type="term" value="F:serine-type carboxypeptidase activity"/>
    <property type="evidence" value="ECO:0007669"/>
    <property type="project" value="UniProtKB-UniRule"/>
</dbReference>
<keyword evidence="2" id="KW-0121">Carboxypeptidase</keyword>
<dbReference type="InterPro" id="IPR001563">
    <property type="entry name" value="Peptidase_S10"/>
</dbReference>
<feature type="region of interest" description="Disordered" evidence="3">
    <location>
        <begin position="1"/>
        <end position="98"/>
    </location>
</feature>
<dbReference type="PANTHER" id="PTHR11802">
    <property type="entry name" value="SERINE PROTEASE FAMILY S10 SERINE CARBOXYPEPTIDASE"/>
    <property type="match status" value="1"/>
</dbReference>
<name>A0AAV5FQ40_ELECO</name>
<dbReference type="Proteomes" id="UP001054889">
    <property type="component" value="Unassembled WGS sequence"/>
</dbReference>
<evidence type="ECO:0000256" key="2">
    <source>
        <dbReference type="RuleBase" id="RU361156"/>
    </source>
</evidence>
<comment type="similarity">
    <text evidence="1 2">Belongs to the peptidase S10 family.</text>
</comment>
<protein>
    <recommendedName>
        <fullName evidence="2">Carboxypeptidase</fullName>
        <ecNumber evidence="2">3.4.16.-</ecNumber>
    </recommendedName>
</protein>
<dbReference type="SUPFAM" id="SSF53474">
    <property type="entry name" value="alpha/beta-Hydrolases"/>
    <property type="match status" value="1"/>
</dbReference>
<dbReference type="Pfam" id="PF00450">
    <property type="entry name" value="Peptidase_S10"/>
    <property type="match status" value="1"/>
</dbReference>
<proteinExistence type="inferred from homology"/>
<comment type="caution">
    <text evidence="4">The sequence shown here is derived from an EMBL/GenBank/DDBJ whole genome shotgun (WGS) entry which is preliminary data.</text>
</comment>
<keyword evidence="5" id="KW-1185">Reference proteome</keyword>
<evidence type="ECO:0000313" key="4">
    <source>
        <dbReference type="EMBL" id="GJN37091.1"/>
    </source>
</evidence>
<dbReference type="InterPro" id="IPR029058">
    <property type="entry name" value="AB_hydrolase_fold"/>
</dbReference>
<dbReference type="EMBL" id="BQKI01000093">
    <property type="protein sequence ID" value="GJN37091.1"/>
    <property type="molecule type" value="Genomic_DNA"/>
</dbReference>
<dbReference type="PROSITE" id="PS00131">
    <property type="entry name" value="CARBOXYPEPT_SER_SER"/>
    <property type="match status" value="1"/>
</dbReference>
<accession>A0AAV5FQ40</accession>
<reference evidence="4" key="2">
    <citation type="submission" date="2021-12" db="EMBL/GenBank/DDBJ databases">
        <title>Resequencing data analysis of finger millet.</title>
        <authorList>
            <person name="Hatakeyama M."/>
            <person name="Aluri S."/>
            <person name="Balachadran M.T."/>
            <person name="Sivarajan S.R."/>
            <person name="Poveda L."/>
            <person name="Shimizu-Inatsugi R."/>
            <person name="Schlapbach R."/>
            <person name="Sreeman S.M."/>
            <person name="Shimizu K.K."/>
        </authorList>
    </citation>
    <scope>NUCLEOTIDE SEQUENCE</scope>
</reference>
<dbReference type="PANTHER" id="PTHR11802:SF491">
    <property type="entry name" value="OS04G0321700 PROTEIN"/>
    <property type="match status" value="1"/>
</dbReference>
<keyword evidence="2" id="KW-0378">Hydrolase</keyword>
<sequence>MTTAALGAREKGAAKSGCSGRRCVAGDIMPATCSPAAPGGGRARHRGRPRHREKASRASKGRTATPPREDKLRAKSGHPPPREGQPRASGKASRGVEGRLACRRGGPLAACWRGARVLDGSLHAGGELVRRREGLRVGGKLAHKRERERERVRRKGLRWVPVRWFELYPEFRSNPFYISGESYAGIYIPTIADEVVKGIEKGMEPRINFKGYLIGNAATDVNYDYNSFVPFAHGMGLISNDMYEEVKAACHGTFWGSVDDLCQEQIDRVHWELKDLNKYILAPCYHHPEIQEA</sequence>
<evidence type="ECO:0000256" key="3">
    <source>
        <dbReference type="SAM" id="MobiDB-lite"/>
    </source>
</evidence>
<organism evidence="4 5">
    <name type="scientific">Eleusine coracana subsp. coracana</name>
    <dbReference type="NCBI Taxonomy" id="191504"/>
    <lineage>
        <taxon>Eukaryota</taxon>
        <taxon>Viridiplantae</taxon>
        <taxon>Streptophyta</taxon>
        <taxon>Embryophyta</taxon>
        <taxon>Tracheophyta</taxon>
        <taxon>Spermatophyta</taxon>
        <taxon>Magnoliopsida</taxon>
        <taxon>Liliopsida</taxon>
        <taxon>Poales</taxon>
        <taxon>Poaceae</taxon>
        <taxon>PACMAD clade</taxon>
        <taxon>Chloridoideae</taxon>
        <taxon>Cynodonteae</taxon>
        <taxon>Eleusininae</taxon>
        <taxon>Eleusine</taxon>
    </lineage>
</organism>
<keyword evidence="2" id="KW-0645">Protease</keyword>
<dbReference type="GO" id="GO:0016747">
    <property type="term" value="F:acyltransferase activity, transferring groups other than amino-acyl groups"/>
    <property type="evidence" value="ECO:0007669"/>
    <property type="project" value="TreeGrafter"/>
</dbReference>
<dbReference type="AlphaFoldDB" id="A0AAV5FQ40"/>
<feature type="compositionally biased region" description="Basic residues" evidence="3">
    <location>
        <begin position="42"/>
        <end position="60"/>
    </location>
</feature>
<reference evidence="4" key="1">
    <citation type="journal article" date="2018" name="DNA Res.">
        <title>Multiple hybrid de novo genome assembly of finger millet, an orphan allotetraploid crop.</title>
        <authorList>
            <person name="Hatakeyama M."/>
            <person name="Aluri S."/>
            <person name="Balachadran M.T."/>
            <person name="Sivarajan S.R."/>
            <person name="Patrignani A."/>
            <person name="Gruter S."/>
            <person name="Poveda L."/>
            <person name="Shimizu-Inatsugi R."/>
            <person name="Baeten J."/>
            <person name="Francoijs K.J."/>
            <person name="Nataraja K.N."/>
            <person name="Reddy Y.A.N."/>
            <person name="Phadnis S."/>
            <person name="Ravikumar R.L."/>
            <person name="Schlapbach R."/>
            <person name="Sreeman S.M."/>
            <person name="Shimizu K.K."/>
        </authorList>
    </citation>
    <scope>NUCLEOTIDE SEQUENCE</scope>
</reference>
<dbReference type="GO" id="GO:0006508">
    <property type="term" value="P:proteolysis"/>
    <property type="evidence" value="ECO:0007669"/>
    <property type="project" value="UniProtKB-KW"/>
</dbReference>
<dbReference type="GO" id="GO:0019748">
    <property type="term" value="P:secondary metabolic process"/>
    <property type="evidence" value="ECO:0007669"/>
    <property type="project" value="TreeGrafter"/>
</dbReference>